<feature type="transmembrane region" description="Helical" evidence="6">
    <location>
        <begin position="218"/>
        <end position="236"/>
    </location>
</feature>
<dbReference type="PANTHER" id="PTHR10202">
    <property type="entry name" value="PRESENILIN"/>
    <property type="match status" value="1"/>
</dbReference>
<comment type="subunit">
    <text evidence="6">Homodimer.</text>
</comment>
<feature type="compositionally biased region" description="Gly residues" evidence="7">
    <location>
        <begin position="309"/>
        <end position="324"/>
    </location>
</feature>
<keyword evidence="2 6" id="KW-0812">Transmembrane</keyword>
<comment type="domain">
    <text evidence="6">The PAL motif is required for normal active site conformation.</text>
</comment>
<dbReference type="GO" id="GO:0042500">
    <property type="term" value="F:aspartic endopeptidase activity, intramembrane cleaving"/>
    <property type="evidence" value="ECO:0007669"/>
    <property type="project" value="InterPro"/>
</dbReference>
<dbReference type="GO" id="GO:0070765">
    <property type="term" value="C:gamma-secretase complex"/>
    <property type="evidence" value="ECO:0007669"/>
    <property type="project" value="TreeGrafter"/>
</dbReference>
<dbReference type="OrthoDB" id="20287at2759"/>
<accession>Q4TAL2</accession>
<proteinExistence type="inferred from homology"/>
<feature type="transmembrane region" description="Helical" evidence="6">
    <location>
        <begin position="155"/>
        <end position="177"/>
    </location>
</feature>
<feature type="region of interest" description="Disordered" evidence="7">
    <location>
        <begin position="291"/>
        <end position="334"/>
    </location>
</feature>
<feature type="transmembrane region" description="Helical" evidence="6">
    <location>
        <begin position="75"/>
        <end position="93"/>
    </location>
</feature>
<dbReference type="GO" id="GO:0000139">
    <property type="term" value="C:Golgi membrane"/>
    <property type="evidence" value="ECO:0007669"/>
    <property type="project" value="UniProtKB-SubCell"/>
</dbReference>
<evidence type="ECO:0000256" key="5">
    <source>
        <dbReference type="ARBA" id="ARBA00023136"/>
    </source>
</evidence>
<protein>
    <recommendedName>
        <fullName evidence="6">Presenilin</fullName>
        <ecNumber evidence="6">3.4.23.-</ecNumber>
    </recommendedName>
</protein>
<keyword evidence="6" id="KW-0914">Notch signaling pathway</keyword>
<evidence type="ECO:0000256" key="2">
    <source>
        <dbReference type="ARBA" id="ARBA00022692"/>
    </source>
</evidence>
<dbReference type="GO" id="GO:0006509">
    <property type="term" value="P:membrane protein ectodomain proteolysis"/>
    <property type="evidence" value="ECO:0007669"/>
    <property type="project" value="TreeGrafter"/>
</dbReference>
<feature type="compositionally biased region" description="Acidic residues" evidence="7">
    <location>
        <begin position="1"/>
        <end position="10"/>
    </location>
</feature>
<comment type="similarity">
    <text evidence="6">Belongs to the peptidase A22A family.</text>
</comment>
<dbReference type="Pfam" id="PF01080">
    <property type="entry name" value="Presenilin"/>
    <property type="match status" value="1"/>
</dbReference>
<organism evidence="8">
    <name type="scientific">Tetraodon nigroviridis</name>
    <name type="common">Spotted green pufferfish</name>
    <name type="synonym">Chelonodon nigroviridis</name>
    <dbReference type="NCBI Taxonomy" id="99883"/>
    <lineage>
        <taxon>Eukaryota</taxon>
        <taxon>Metazoa</taxon>
        <taxon>Chordata</taxon>
        <taxon>Craniata</taxon>
        <taxon>Vertebrata</taxon>
        <taxon>Euteleostomi</taxon>
        <taxon>Actinopterygii</taxon>
        <taxon>Neopterygii</taxon>
        <taxon>Teleostei</taxon>
        <taxon>Neoteleostei</taxon>
        <taxon>Acanthomorphata</taxon>
        <taxon>Eupercaria</taxon>
        <taxon>Tetraodontiformes</taxon>
        <taxon>Tetradontoidea</taxon>
        <taxon>Tetraodontidae</taxon>
        <taxon>Tetraodon</taxon>
    </lineage>
</organism>
<evidence type="ECO:0000256" key="3">
    <source>
        <dbReference type="ARBA" id="ARBA00022801"/>
    </source>
</evidence>
<keyword evidence="3 6" id="KW-0378">Hydrolase</keyword>
<dbReference type="GO" id="GO:0007219">
    <property type="term" value="P:Notch signaling pathway"/>
    <property type="evidence" value="ECO:0007669"/>
    <property type="project" value="UniProtKB-KW"/>
</dbReference>
<dbReference type="GO" id="GO:0034205">
    <property type="term" value="P:amyloid-beta formation"/>
    <property type="evidence" value="ECO:0007669"/>
    <property type="project" value="TreeGrafter"/>
</dbReference>
<dbReference type="InterPro" id="IPR006639">
    <property type="entry name" value="Preselin/SPP"/>
</dbReference>
<dbReference type="GO" id="GO:0055074">
    <property type="term" value="P:calcium ion homeostasis"/>
    <property type="evidence" value="ECO:0007669"/>
    <property type="project" value="TreeGrafter"/>
</dbReference>
<dbReference type="MEROPS" id="A22.001"/>
<dbReference type="PRINTS" id="PR01072">
    <property type="entry name" value="PRESENILIN"/>
</dbReference>
<feature type="transmembrane region" description="Helical" evidence="6">
    <location>
        <begin position="189"/>
        <end position="209"/>
    </location>
</feature>
<feature type="transmembrane region" description="Helical" evidence="6">
    <location>
        <begin position="127"/>
        <end position="148"/>
    </location>
</feature>
<reference evidence="8" key="1">
    <citation type="journal article" date="2004" name="Nature">
        <title>Genome duplication in the teleost fish Tetraodon nigroviridis reveals the early vertebrate proto-karyotype.</title>
        <authorList>
            <person name="Jaillon O."/>
            <person name="Aury J.-M."/>
            <person name="Brunet F."/>
            <person name="Petit J.-L."/>
            <person name="Stange-Thomann N."/>
            <person name="Mauceli E."/>
            <person name="Bouneau L."/>
            <person name="Fischer C."/>
            <person name="Ozouf-Costaz C."/>
            <person name="Bernot A."/>
            <person name="Nicaud S."/>
            <person name="Jaffe D."/>
            <person name="Fisher S."/>
            <person name="Lutfalla G."/>
            <person name="Dossat C."/>
            <person name="Segurens B."/>
            <person name="Dasilva C."/>
            <person name="Salanoubat M."/>
            <person name="Levy M."/>
            <person name="Boudet N."/>
            <person name="Castellano S."/>
            <person name="Anthouard V."/>
            <person name="Jubin C."/>
            <person name="Castelli V."/>
            <person name="Katinka M."/>
            <person name="Vacherie B."/>
            <person name="Biemont C."/>
            <person name="Skalli Z."/>
            <person name="Cattolico L."/>
            <person name="Poulain J."/>
            <person name="De Berardinis V."/>
            <person name="Cruaud C."/>
            <person name="Duprat S."/>
            <person name="Brottier P."/>
            <person name="Coutanceau J.-P."/>
            <person name="Gouzy J."/>
            <person name="Parra G."/>
            <person name="Lardier G."/>
            <person name="Chapple C."/>
            <person name="McKernan K.J."/>
            <person name="McEwan P."/>
            <person name="Bosak S."/>
            <person name="Kellis M."/>
            <person name="Volff J.-N."/>
            <person name="Guigo R."/>
            <person name="Zody M.C."/>
            <person name="Mesirov J."/>
            <person name="Lindblad-Toh K."/>
            <person name="Birren B."/>
            <person name="Nusbaum C."/>
            <person name="Kahn D."/>
            <person name="Robinson-Rechavi M."/>
            <person name="Laudet V."/>
            <person name="Schachter V."/>
            <person name="Quetier F."/>
            <person name="Saurin W."/>
            <person name="Scarpelli C."/>
            <person name="Wincker P."/>
            <person name="Lander E.S."/>
            <person name="Weissenbach J."/>
            <person name="Roest Crollius H."/>
        </authorList>
    </citation>
    <scope>NUCLEOTIDE SEQUENCE [LARGE SCALE GENOMIC DNA]</scope>
</reference>
<keyword evidence="5 6" id="KW-0472">Membrane</keyword>
<evidence type="ECO:0000256" key="6">
    <source>
        <dbReference type="RuleBase" id="RU361148"/>
    </source>
</evidence>
<keyword evidence="6" id="KW-0645">Protease</keyword>
<dbReference type="GO" id="GO:0016485">
    <property type="term" value="P:protein processing"/>
    <property type="evidence" value="ECO:0007669"/>
    <property type="project" value="InterPro"/>
</dbReference>
<dbReference type="PANTHER" id="PTHR10202:SF24">
    <property type="entry name" value="PRESENILIN-2"/>
    <property type="match status" value="1"/>
</dbReference>
<keyword evidence="4 6" id="KW-1133">Transmembrane helix</keyword>
<dbReference type="EC" id="3.4.23.-" evidence="6"/>
<comment type="function">
    <text evidence="6">Probable subunit of the gamma-secretase complex, an endoprotease complex that catalyzes the intramembrane cleavage of integral membrane proteins such as Notch receptors.</text>
</comment>
<dbReference type="GO" id="GO:0005789">
    <property type="term" value="C:endoplasmic reticulum membrane"/>
    <property type="evidence" value="ECO:0007669"/>
    <property type="project" value="UniProtKB-SubCell"/>
</dbReference>
<sequence length="446" mass="48102">MNSSDSDEDSYNERSALVPSENPAVPSYRPGPPPAPPSKQVAANRRAGPPESAGSDQEVDPDEEELTLKYGAKHVIMLFVPVTLCMVVVVTTIKSVSFYSEKSKQQLIYTPFSEDTSSVGQRLLHSVLNTVIMISVIVVMTVFLVVLYKYRCYKFIHGWLILSSLMLLFWFSFMYLGEVFRTYNVAVDYPTVALLLWNFGAVGMVCIHWKGPLQLQQLYLILVSALMALALHQVPARVVGLGHPGSHLHLVAVLSPKGPLRMLVETAQERNEPIFPALIYSSAMMWTVGMAKPTEAPPPGAETGEGDTEGGGTTPTSRGGAGGGPRREAGPRGLHLLQRPGGEGCSHGWGLEHHPGLLCGHSHWSVSHAAAVGHLQEGSASSAHLHHLRPGLLLLHRLPGAALHGPPGRPPVLHLTGHAPSPPPPGRRPPSCCVWSADASLQTWTV</sequence>
<evidence type="ECO:0000256" key="1">
    <source>
        <dbReference type="ARBA" id="ARBA00004127"/>
    </source>
</evidence>
<gene>
    <name evidence="8" type="ORF">GSTENG00004150001</name>
</gene>
<dbReference type="EMBL" id="CAAE01007287">
    <property type="protein sequence ID" value="CAF90070.1"/>
    <property type="molecule type" value="Genomic_DNA"/>
</dbReference>
<evidence type="ECO:0000313" key="8">
    <source>
        <dbReference type="EMBL" id="CAF90070.1"/>
    </source>
</evidence>
<dbReference type="KEGG" id="tng:GSTEN00004150G001"/>
<comment type="subcellular location">
    <subcellularLocation>
        <location evidence="1">Endomembrane system</location>
        <topology evidence="1">Multi-pass membrane protein</topology>
    </subcellularLocation>
    <subcellularLocation>
        <location evidence="6">Endoplasmic reticulum membrane</location>
        <topology evidence="6">Multi-pass membrane protein</topology>
    </subcellularLocation>
    <subcellularLocation>
        <location evidence="6">Golgi apparatus membrane</location>
        <topology evidence="6">Multi-pass membrane protein</topology>
    </subcellularLocation>
</comment>
<evidence type="ECO:0000256" key="4">
    <source>
        <dbReference type="ARBA" id="ARBA00022989"/>
    </source>
</evidence>
<dbReference type="SMART" id="SM00730">
    <property type="entry name" value="PSN"/>
    <property type="match status" value="1"/>
</dbReference>
<keyword evidence="6" id="KW-0333">Golgi apparatus</keyword>
<dbReference type="InterPro" id="IPR001108">
    <property type="entry name" value="Peptidase_A22A"/>
</dbReference>
<feature type="region of interest" description="Disordered" evidence="7">
    <location>
        <begin position="1"/>
        <end position="63"/>
    </location>
</feature>
<keyword evidence="6" id="KW-0256">Endoplasmic reticulum</keyword>
<dbReference type="AlphaFoldDB" id="Q4TAL2"/>
<name>Q4TAL2_TETNG</name>
<evidence type="ECO:0000256" key="7">
    <source>
        <dbReference type="SAM" id="MobiDB-lite"/>
    </source>
</evidence>
<reference evidence="8" key="2">
    <citation type="submission" date="2004-02" db="EMBL/GenBank/DDBJ databases">
        <authorList>
            <consortium name="Genoscope"/>
            <consortium name="Whitehead Institute Centre for Genome Research"/>
        </authorList>
    </citation>
    <scope>NUCLEOTIDE SEQUENCE</scope>
</reference>